<dbReference type="InterPro" id="IPR050523">
    <property type="entry name" value="AKR_Detox_Biosynth"/>
</dbReference>
<dbReference type="PANTHER" id="PTHR43364:SF4">
    <property type="entry name" value="NAD(P)-LINKED OXIDOREDUCTASE SUPERFAMILY PROTEIN"/>
    <property type="match status" value="1"/>
</dbReference>
<keyword evidence="1" id="KW-0560">Oxidoreductase</keyword>
<dbReference type="AlphaFoldDB" id="A0A923PIH9"/>
<keyword evidence="4" id="KW-1185">Reference proteome</keyword>
<reference evidence="3" key="1">
    <citation type="submission" date="2020-08" db="EMBL/GenBank/DDBJ databases">
        <title>Lewinella bacteria from marine environments.</title>
        <authorList>
            <person name="Zhong Y."/>
        </authorList>
    </citation>
    <scope>NUCLEOTIDE SEQUENCE</scope>
    <source>
        <strain evidence="3">KCTC 42187</strain>
    </source>
</reference>
<dbReference type="CDD" id="cd19094">
    <property type="entry name" value="AKR_Tas-like"/>
    <property type="match status" value="1"/>
</dbReference>
<name>A0A923PIH9_9BACT</name>
<evidence type="ECO:0000313" key="4">
    <source>
        <dbReference type="Proteomes" id="UP000650081"/>
    </source>
</evidence>
<sequence>MRYTTFGTTGFEISKITLGTMTWGQQNTEAEGHAQLDYALEMGINAIDTAELYSVPAQAETQGSTERIIGSWLAQTGMRKDLFLASKIAGPLPFAGHIRNPLGYERAQLDEALGKSLDRLRTDYLDLYQLHWPARKTNFFGKRGVHTIKDDVWEDNFLDILTSVNELIQSGRIRHWGLSNETPWGVMRILHLADVHGLPRPVSIQNPYSLLSRSFEVGLAEVCLRENIAGFHYSPLAMGRLSGKYLDGRATADSRLNQFKQYTRYNGAAALEATEAYAAVAQKHGLPLAQLALAFVIDRDFSQSTIIGATSLEQLRENIGSIDVVLSKAIYQELEAIQTRWPDPSV</sequence>
<proteinExistence type="predicted"/>
<dbReference type="PANTHER" id="PTHR43364">
    <property type="entry name" value="NADH-SPECIFIC METHYLGLYOXAL REDUCTASE-RELATED"/>
    <property type="match status" value="1"/>
</dbReference>
<protein>
    <submittedName>
        <fullName evidence="3">Aldo/keto reductase</fullName>
    </submittedName>
</protein>
<evidence type="ECO:0000256" key="1">
    <source>
        <dbReference type="ARBA" id="ARBA00023002"/>
    </source>
</evidence>
<evidence type="ECO:0000259" key="2">
    <source>
        <dbReference type="Pfam" id="PF00248"/>
    </source>
</evidence>
<dbReference type="SUPFAM" id="SSF51430">
    <property type="entry name" value="NAD(P)-linked oxidoreductase"/>
    <property type="match status" value="1"/>
</dbReference>
<evidence type="ECO:0000313" key="3">
    <source>
        <dbReference type="EMBL" id="MBC6994695.1"/>
    </source>
</evidence>
<dbReference type="Proteomes" id="UP000650081">
    <property type="component" value="Unassembled WGS sequence"/>
</dbReference>
<feature type="domain" description="NADP-dependent oxidoreductase" evidence="2">
    <location>
        <begin position="15"/>
        <end position="337"/>
    </location>
</feature>
<organism evidence="3 4">
    <name type="scientific">Neolewinella lacunae</name>
    <dbReference type="NCBI Taxonomy" id="1517758"/>
    <lineage>
        <taxon>Bacteria</taxon>
        <taxon>Pseudomonadati</taxon>
        <taxon>Bacteroidota</taxon>
        <taxon>Saprospiria</taxon>
        <taxon>Saprospirales</taxon>
        <taxon>Lewinellaceae</taxon>
        <taxon>Neolewinella</taxon>
    </lineage>
</organism>
<dbReference type="Pfam" id="PF00248">
    <property type="entry name" value="Aldo_ket_red"/>
    <property type="match status" value="1"/>
</dbReference>
<dbReference type="InterPro" id="IPR036812">
    <property type="entry name" value="NAD(P)_OxRdtase_dom_sf"/>
</dbReference>
<dbReference type="GO" id="GO:0016491">
    <property type="term" value="F:oxidoreductase activity"/>
    <property type="evidence" value="ECO:0007669"/>
    <property type="project" value="UniProtKB-KW"/>
</dbReference>
<gene>
    <name evidence="3" type="ORF">H9S92_11005</name>
</gene>
<accession>A0A923PIH9</accession>
<dbReference type="EMBL" id="JACSIT010000100">
    <property type="protein sequence ID" value="MBC6994695.1"/>
    <property type="molecule type" value="Genomic_DNA"/>
</dbReference>
<comment type="caution">
    <text evidence="3">The sequence shown here is derived from an EMBL/GenBank/DDBJ whole genome shotgun (WGS) entry which is preliminary data.</text>
</comment>
<dbReference type="RefSeq" id="WP_187466760.1">
    <property type="nucleotide sequence ID" value="NZ_JACSIT010000100.1"/>
</dbReference>
<dbReference type="Gene3D" id="3.20.20.100">
    <property type="entry name" value="NADP-dependent oxidoreductase domain"/>
    <property type="match status" value="1"/>
</dbReference>
<dbReference type="InterPro" id="IPR023210">
    <property type="entry name" value="NADP_OxRdtase_dom"/>
</dbReference>